<evidence type="ECO:0000313" key="3">
    <source>
        <dbReference type="Proteomes" id="UP000824782"/>
    </source>
</evidence>
<dbReference type="EMBL" id="WNYA01000004">
    <property type="protein sequence ID" value="KAG8579922.1"/>
    <property type="molecule type" value="Genomic_DNA"/>
</dbReference>
<evidence type="ECO:0000256" key="1">
    <source>
        <dbReference type="SAM" id="MobiDB-lite"/>
    </source>
</evidence>
<protein>
    <submittedName>
        <fullName evidence="2">Uncharacterized protein</fullName>
    </submittedName>
</protein>
<feature type="region of interest" description="Disordered" evidence="1">
    <location>
        <begin position="52"/>
        <end position="73"/>
    </location>
</feature>
<keyword evidence="3" id="KW-1185">Reference proteome</keyword>
<proteinExistence type="predicted"/>
<reference evidence="2" key="1">
    <citation type="thesis" date="2020" institute="ProQuest LLC" country="789 East Eisenhower Parkway, Ann Arbor, MI, USA">
        <title>Comparative Genomics and Chromosome Evolution.</title>
        <authorList>
            <person name="Mudd A.B."/>
        </authorList>
    </citation>
    <scope>NUCLEOTIDE SEQUENCE</scope>
    <source>
        <strain evidence="2">237g6f4</strain>
        <tissue evidence="2">Blood</tissue>
    </source>
</reference>
<accession>A0AAV7C668</accession>
<name>A0AAV7C668_ENGPU</name>
<organism evidence="2 3">
    <name type="scientific">Engystomops pustulosus</name>
    <name type="common">Tungara frog</name>
    <name type="synonym">Physalaemus pustulosus</name>
    <dbReference type="NCBI Taxonomy" id="76066"/>
    <lineage>
        <taxon>Eukaryota</taxon>
        <taxon>Metazoa</taxon>
        <taxon>Chordata</taxon>
        <taxon>Craniata</taxon>
        <taxon>Vertebrata</taxon>
        <taxon>Euteleostomi</taxon>
        <taxon>Amphibia</taxon>
        <taxon>Batrachia</taxon>
        <taxon>Anura</taxon>
        <taxon>Neobatrachia</taxon>
        <taxon>Hyloidea</taxon>
        <taxon>Leptodactylidae</taxon>
        <taxon>Leiuperinae</taxon>
        <taxon>Engystomops</taxon>
    </lineage>
</organism>
<evidence type="ECO:0000313" key="2">
    <source>
        <dbReference type="EMBL" id="KAG8579922.1"/>
    </source>
</evidence>
<dbReference type="AlphaFoldDB" id="A0AAV7C668"/>
<sequence length="73" mass="7830">MSLETDAGAMSNANKKSGQHQGGAGPGQKPNLNCWPAQQFILEEGSLVRNCSKRSKNTQMPPPSILLLSSDLY</sequence>
<gene>
    <name evidence="2" type="ORF">GDO81_011095</name>
</gene>
<dbReference type="Proteomes" id="UP000824782">
    <property type="component" value="Unassembled WGS sequence"/>
</dbReference>
<comment type="caution">
    <text evidence="2">The sequence shown here is derived from an EMBL/GenBank/DDBJ whole genome shotgun (WGS) entry which is preliminary data.</text>
</comment>
<feature type="region of interest" description="Disordered" evidence="1">
    <location>
        <begin position="1"/>
        <end position="35"/>
    </location>
</feature>